<name>A0A839XWV6_9PSEU</name>
<gene>
    <name evidence="2" type="ORF">FB384_003410</name>
</gene>
<dbReference type="InterPro" id="IPR015424">
    <property type="entry name" value="PyrdxlP-dep_Trfase"/>
</dbReference>
<evidence type="ECO:0000313" key="3">
    <source>
        <dbReference type="Proteomes" id="UP000564573"/>
    </source>
</evidence>
<accession>A0A839XWV6</accession>
<dbReference type="EMBL" id="JACIBS010000001">
    <property type="protein sequence ID" value="MBB3664506.1"/>
    <property type="molecule type" value="Genomic_DNA"/>
</dbReference>
<dbReference type="RefSeq" id="WP_183784246.1">
    <property type="nucleotide sequence ID" value="NZ_JACIBS010000001.1"/>
</dbReference>
<dbReference type="InterPro" id="IPR015421">
    <property type="entry name" value="PyrdxlP-dep_Trfase_major"/>
</dbReference>
<organism evidence="2 3">
    <name type="scientific">Prauserella sediminis</name>
    <dbReference type="NCBI Taxonomy" id="577680"/>
    <lineage>
        <taxon>Bacteria</taxon>
        <taxon>Bacillati</taxon>
        <taxon>Actinomycetota</taxon>
        <taxon>Actinomycetes</taxon>
        <taxon>Pseudonocardiales</taxon>
        <taxon>Pseudonocardiaceae</taxon>
        <taxon>Prauserella</taxon>
        <taxon>Prauserella salsuginis group</taxon>
    </lineage>
</organism>
<dbReference type="PANTHER" id="PTHR43586">
    <property type="entry name" value="CYSTEINE DESULFURASE"/>
    <property type="match status" value="1"/>
</dbReference>
<dbReference type="InterPro" id="IPR015422">
    <property type="entry name" value="PyrdxlP-dep_Trfase_small"/>
</dbReference>
<evidence type="ECO:0000313" key="2">
    <source>
        <dbReference type="EMBL" id="MBB3664506.1"/>
    </source>
</evidence>
<reference evidence="2 3" key="1">
    <citation type="submission" date="2020-08" db="EMBL/GenBank/DDBJ databases">
        <title>Sequencing the genomes of 1000 actinobacteria strains.</title>
        <authorList>
            <person name="Klenk H.-P."/>
        </authorList>
    </citation>
    <scope>NUCLEOTIDE SEQUENCE [LARGE SCALE GENOMIC DNA]</scope>
    <source>
        <strain evidence="2 3">DSM 45267</strain>
    </source>
</reference>
<keyword evidence="2" id="KW-0456">Lyase</keyword>
<comment type="caution">
    <text evidence="2">The sequence shown here is derived from an EMBL/GenBank/DDBJ whole genome shotgun (WGS) entry which is preliminary data.</text>
</comment>
<sequence length="373" mass="40379">MTPEDFRRNFPALESWTWLDTPGAPPGARTVTTTLRRALDDWDSGSYDWLDWDRAADAARYDFARWTGVSPESVASQTSLSEAATVAARCVPDGATTVVAADEFRSVLFPAMEHAATTLSQIDLVQRRPGVSRTESLVEAIGPDTGLVMVSEVLTNDGELVDIDAVCTAAHRHDGLVFANLTQSLGVIRSDLSNHPADLVAAHGYKWMLCPRGTSWLVADPARITIGPTVASWKSAADPEQFFAGPYSHAVTASRFNSSPAWLSWIGARAALELLAEIDTDASRSHVLHLADRYINRMAGAGFRAINSGARSHIVVAAPPDRKRIDPERLQEAGVRATITARGELRVGFHYFNTEADVDHAAASARSALVEHP</sequence>
<dbReference type="GO" id="GO:0016829">
    <property type="term" value="F:lyase activity"/>
    <property type="evidence" value="ECO:0007669"/>
    <property type="project" value="UniProtKB-KW"/>
</dbReference>
<dbReference type="AlphaFoldDB" id="A0A839XWV6"/>
<dbReference type="Proteomes" id="UP000564573">
    <property type="component" value="Unassembled WGS sequence"/>
</dbReference>
<dbReference type="Gene3D" id="3.40.640.10">
    <property type="entry name" value="Type I PLP-dependent aspartate aminotransferase-like (Major domain)"/>
    <property type="match status" value="1"/>
</dbReference>
<proteinExistence type="predicted"/>
<keyword evidence="3" id="KW-1185">Reference proteome</keyword>
<dbReference type="Pfam" id="PF00266">
    <property type="entry name" value="Aminotran_5"/>
    <property type="match status" value="1"/>
</dbReference>
<dbReference type="Gene3D" id="3.90.1150.10">
    <property type="entry name" value="Aspartate Aminotransferase, domain 1"/>
    <property type="match status" value="1"/>
</dbReference>
<feature type="domain" description="Aminotransferase class V" evidence="1">
    <location>
        <begin position="55"/>
        <end position="307"/>
    </location>
</feature>
<dbReference type="InterPro" id="IPR000192">
    <property type="entry name" value="Aminotrans_V_dom"/>
</dbReference>
<protein>
    <submittedName>
        <fullName evidence="2">Selenocysteine lyase/cysteine desulfurase</fullName>
    </submittedName>
</protein>
<evidence type="ECO:0000259" key="1">
    <source>
        <dbReference type="Pfam" id="PF00266"/>
    </source>
</evidence>
<dbReference type="SUPFAM" id="SSF53383">
    <property type="entry name" value="PLP-dependent transferases"/>
    <property type="match status" value="1"/>
</dbReference>